<comment type="caution">
    <text evidence="2">The sequence shown here is derived from an EMBL/GenBank/DDBJ whole genome shotgun (WGS) entry which is preliminary data.</text>
</comment>
<feature type="region of interest" description="Disordered" evidence="1">
    <location>
        <begin position="1"/>
        <end position="25"/>
    </location>
</feature>
<reference evidence="2 3" key="1">
    <citation type="submission" date="2016-06" db="EMBL/GenBank/DDBJ databases">
        <title>The Draft Genome Sequence and Annotation of the Desert Woodrat Neotoma lepida.</title>
        <authorList>
            <person name="Campbell M."/>
            <person name="Oakeson K.F."/>
            <person name="Yandell M."/>
            <person name="Halpert J.R."/>
            <person name="Dearing D."/>
        </authorList>
    </citation>
    <scope>NUCLEOTIDE SEQUENCE [LARGE SCALE GENOMIC DNA]</scope>
    <source>
        <strain evidence="2">417</strain>
        <tissue evidence="2">Liver</tissue>
    </source>
</reference>
<dbReference type="AlphaFoldDB" id="A0A1A6HA52"/>
<feature type="compositionally biased region" description="Basic and acidic residues" evidence="1">
    <location>
        <begin position="14"/>
        <end position="23"/>
    </location>
</feature>
<gene>
    <name evidence="2" type="ORF">A6R68_15006</name>
</gene>
<dbReference type="EMBL" id="LZPO01044424">
    <property type="protein sequence ID" value="OBS74487.1"/>
    <property type="molecule type" value="Genomic_DNA"/>
</dbReference>
<protein>
    <submittedName>
        <fullName evidence="2">Uncharacterized protein</fullName>
    </submittedName>
</protein>
<evidence type="ECO:0000313" key="2">
    <source>
        <dbReference type="EMBL" id="OBS74487.1"/>
    </source>
</evidence>
<name>A0A1A6HA52_NEOLE</name>
<sequence>MLMRGGTARCWESATEKGKEVDYQRGTSGRLPSLIVMIREAECTQWRRGNCTEVTQEAAMPFEGGDGAWPAMLATGT</sequence>
<dbReference type="Proteomes" id="UP000092124">
    <property type="component" value="Unassembled WGS sequence"/>
</dbReference>
<evidence type="ECO:0000256" key="1">
    <source>
        <dbReference type="SAM" id="MobiDB-lite"/>
    </source>
</evidence>
<accession>A0A1A6HA52</accession>
<proteinExistence type="predicted"/>
<keyword evidence="3" id="KW-1185">Reference proteome</keyword>
<evidence type="ECO:0000313" key="3">
    <source>
        <dbReference type="Proteomes" id="UP000092124"/>
    </source>
</evidence>
<organism evidence="2 3">
    <name type="scientific">Neotoma lepida</name>
    <name type="common">Desert woodrat</name>
    <dbReference type="NCBI Taxonomy" id="56216"/>
    <lineage>
        <taxon>Eukaryota</taxon>
        <taxon>Metazoa</taxon>
        <taxon>Chordata</taxon>
        <taxon>Craniata</taxon>
        <taxon>Vertebrata</taxon>
        <taxon>Euteleostomi</taxon>
        <taxon>Mammalia</taxon>
        <taxon>Eutheria</taxon>
        <taxon>Euarchontoglires</taxon>
        <taxon>Glires</taxon>
        <taxon>Rodentia</taxon>
        <taxon>Myomorpha</taxon>
        <taxon>Muroidea</taxon>
        <taxon>Cricetidae</taxon>
        <taxon>Neotominae</taxon>
        <taxon>Neotoma</taxon>
    </lineage>
</organism>